<dbReference type="Ensembl" id="ENSSHAT00000043568.1">
    <property type="protein sequence ID" value="ENSSHAP00000027299.1"/>
    <property type="gene ID" value="ENSSHAG00000024148.1"/>
</dbReference>
<feature type="domain" description="PARP catalytic" evidence="9">
    <location>
        <begin position="519"/>
        <end position="708"/>
    </location>
</feature>
<dbReference type="InParanoid" id="A0A7N4UZA8"/>
<dbReference type="Pfam" id="PF00644">
    <property type="entry name" value="PARP"/>
    <property type="match status" value="1"/>
</dbReference>
<evidence type="ECO:0000256" key="7">
    <source>
        <dbReference type="ARBA" id="ARBA00024347"/>
    </source>
</evidence>
<evidence type="ECO:0000256" key="4">
    <source>
        <dbReference type="ARBA" id="ARBA00022695"/>
    </source>
</evidence>
<dbReference type="GO" id="GO:0003714">
    <property type="term" value="F:transcription corepressor activity"/>
    <property type="evidence" value="ECO:0007669"/>
    <property type="project" value="TreeGrafter"/>
</dbReference>
<dbReference type="Gene3D" id="3.90.228.10">
    <property type="match status" value="1"/>
</dbReference>
<evidence type="ECO:0000259" key="9">
    <source>
        <dbReference type="PROSITE" id="PS51059"/>
    </source>
</evidence>
<keyword evidence="4" id="KW-0548">Nucleotidyltransferase</keyword>
<dbReference type="PROSITE" id="PS51059">
    <property type="entry name" value="PARP_CATALYTIC"/>
    <property type="match status" value="1"/>
</dbReference>
<dbReference type="GO" id="GO:0010629">
    <property type="term" value="P:negative regulation of gene expression"/>
    <property type="evidence" value="ECO:0007669"/>
    <property type="project" value="TreeGrafter"/>
</dbReference>
<dbReference type="GO" id="GO:0070212">
    <property type="term" value="P:protein poly-ADP-ribosylation"/>
    <property type="evidence" value="ECO:0007669"/>
    <property type="project" value="TreeGrafter"/>
</dbReference>
<dbReference type="GO" id="GO:0003950">
    <property type="term" value="F:NAD+ poly-ADP-ribosyltransferase activity"/>
    <property type="evidence" value="ECO:0007669"/>
    <property type="project" value="UniProtKB-UniRule"/>
</dbReference>
<dbReference type="FunCoup" id="A0A7N4UZA8">
    <property type="interactions" value="687"/>
</dbReference>
<keyword evidence="6" id="KW-0539">Nucleus</keyword>
<evidence type="ECO:0000256" key="5">
    <source>
        <dbReference type="ARBA" id="ARBA00023027"/>
    </source>
</evidence>
<organism evidence="10 11">
    <name type="scientific">Sarcophilus harrisii</name>
    <name type="common">Tasmanian devil</name>
    <name type="synonym">Sarcophilus laniarius</name>
    <dbReference type="NCBI Taxonomy" id="9305"/>
    <lineage>
        <taxon>Eukaryota</taxon>
        <taxon>Metazoa</taxon>
        <taxon>Chordata</taxon>
        <taxon>Craniata</taxon>
        <taxon>Vertebrata</taxon>
        <taxon>Euteleostomi</taxon>
        <taxon>Mammalia</taxon>
        <taxon>Metatheria</taxon>
        <taxon>Dasyuromorphia</taxon>
        <taxon>Dasyuridae</taxon>
        <taxon>Sarcophilus</taxon>
    </lineage>
</organism>
<reference evidence="10" key="2">
    <citation type="submission" date="2025-08" db="UniProtKB">
        <authorList>
            <consortium name="Ensembl"/>
        </authorList>
    </citation>
    <scope>IDENTIFICATION</scope>
</reference>
<accession>A0A7N4UZA8</accession>
<evidence type="ECO:0000256" key="3">
    <source>
        <dbReference type="ARBA" id="ARBA00022679"/>
    </source>
</evidence>
<evidence type="ECO:0000313" key="10">
    <source>
        <dbReference type="Ensembl" id="ENSSHAP00000027299.1"/>
    </source>
</evidence>
<comment type="similarity">
    <text evidence="7">Belongs to the ARTD/PARP family.</text>
</comment>
<comment type="subcellular location">
    <subcellularLocation>
        <location evidence="1">Nucleus</location>
    </subcellularLocation>
</comment>
<reference evidence="10" key="3">
    <citation type="submission" date="2025-09" db="UniProtKB">
        <authorList>
            <consortium name="Ensembl"/>
        </authorList>
    </citation>
    <scope>IDENTIFICATION</scope>
</reference>
<sequence length="708" mass="79819">MSGSVTSNGPHLRTCCKRASGDKDLKDPSFSLQTVKPCCGPFMRVTGRQPRSFSVCSRNSKDWKMLDHLQSYPSTNEILHVTPEEFHLWKVLQETLDFSLWKVKVGWQLVENSAIISFSGPQKVVSNAKTAISKLMILLNSTVRMNPWPGLIQEQKKMSGFFQVGNGLSLYLWKGEASTFRASVIMSLSSGPLDRQNKVKPVPKVRVQRQHILNDRGIPQVLLQVVLSSSWAGHSSGRKLTSRDESQELTASAVTLALQAASQEKSASLVIHPTGPTALAKGITQGVKAFKNMQPMGSSLKNLTVAVTDDDFVAEWEVECCRWWPSGKNLRVLLPYVMSSWEAVTTEVVFGSLFSQKTDVVVFPWILEPHNKSWVQETTTQVRTALETILTAQNLVHGNIITIPASSLPGLHCQILYIICLDVRLVQQCLEVSKVIQQVVWSCLDNFLGSFLESISFPILDLETTGNSNSLCIMLEEINNFLKQKPNTWMKLVQIIQPLQAATPQKMTEYFRTPLEMSIPQHWEPMDDNPVKTVKLSSNQVEYQRVAQKFKYSMNKTTILKIERIQNPYLWTSYIYKRNWMEKKNPPGVQNEQFLFHGTKAKNCSSIIENGLKSTCRKNGRYGQGIYFAVDAYMSSQFCGKGCQGSKFLFQVRVLTGEYVKGDSELILPPRKPGGGRYDSLVDSMGMPRIFVTFFDDHSYPEYLITFC</sequence>
<dbReference type="AlphaFoldDB" id="A0A7N4UZA8"/>
<dbReference type="GO" id="GO:0005634">
    <property type="term" value="C:nucleus"/>
    <property type="evidence" value="ECO:0007669"/>
    <property type="project" value="UniProtKB-SubCell"/>
</dbReference>
<dbReference type="GO" id="GO:0016779">
    <property type="term" value="F:nucleotidyltransferase activity"/>
    <property type="evidence" value="ECO:0007669"/>
    <property type="project" value="UniProtKB-KW"/>
</dbReference>
<keyword evidence="2 8" id="KW-0328">Glycosyltransferase</keyword>
<proteinExistence type="inferred from homology"/>
<dbReference type="Gene3D" id="3.40.220.10">
    <property type="entry name" value="Leucine Aminopeptidase, subunit E, domain 1"/>
    <property type="match status" value="1"/>
</dbReference>
<evidence type="ECO:0000256" key="1">
    <source>
        <dbReference type="ARBA" id="ARBA00004123"/>
    </source>
</evidence>
<keyword evidence="3 8" id="KW-0808">Transferase</keyword>
<dbReference type="Proteomes" id="UP000007648">
    <property type="component" value="Unassembled WGS sequence"/>
</dbReference>
<gene>
    <name evidence="10" type="primary">LOC111719603</name>
</gene>
<dbReference type="GO" id="GO:0005737">
    <property type="term" value="C:cytoplasm"/>
    <property type="evidence" value="ECO:0007669"/>
    <property type="project" value="TreeGrafter"/>
</dbReference>
<dbReference type="EC" id="2.4.2.-" evidence="8"/>
<dbReference type="PANTHER" id="PTHR14453:SF107">
    <property type="entry name" value="POLY [ADP-RIBOSE] POLYMERASE"/>
    <property type="match status" value="1"/>
</dbReference>
<dbReference type="GeneTree" id="ENSGT00940000164121"/>
<dbReference type="InterPro" id="IPR012317">
    <property type="entry name" value="Poly(ADP-ribose)pol_cat_dom"/>
</dbReference>
<evidence type="ECO:0000256" key="2">
    <source>
        <dbReference type="ARBA" id="ARBA00022676"/>
    </source>
</evidence>
<dbReference type="CDD" id="cd01439">
    <property type="entry name" value="TCCD_inducible_PARP_like"/>
    <property type="match status" value="1"/>
</dbReference>
<dbReference type="SUPFAM" id="SSF56399">
    <property type="entry name" value="ADP-ribosylation"/>
    <property type="match status" value="1"/>
</dbReference>
<dbReference type="InterPro" id="IPR052056">
    <property type="entry name" value="Mono-ARTD/PARP"/>
</dbReference>
<dbReference type="GO" id="GO:1990404">
    <property type="term" value="F:NAD+-protein mono-ADP-ribosyltransferase activity"/>
    <property type="evidence" value="ECO:0007669"/>
    <property type="project" value="TreeGrafter"/>
</dbReference>
<protein>
    <recommendedName>
        <fullName evidence="8">Poly [ADP-ribose] polymerase</fullName>
        <shortName evidence="8">PARP</shortName>
        <ecNumber evidence="8">2.4.2.-</ecNumber>
    </recommendedName>
</protein>
<evidence type="ECO:0000313" key="11">
    <source>
        <dbReference type="Proteomes" id="UP000007648"/>
    </source>
</evidence>
<dbReference type="PANTHER" id="PTHR14453">
    <property type="entry name" value="PARP/ZINC FINGER CCCH TYPE DOMAIN CONTAINING PROTEIN"/>
    <property type="match status" value="1"/>
</dbReference>
<keyword evidence="11" id="KW-1185">Reference proteome</keyword>
<evidence type="ECO:0000256" key="6">
    <source>
        <dbReference type="ARBA" id="ARBA00023242"/>
    </source>
</evidence>
<dbReference type="InterPro" id="IPR043472">
    <property type="entry name" value="Macro_dom-like"/>
</dbReference>
<reference evidence="10 11" key="1">
    <citation type="journal article" date="2011" name="Proc. Natl. Acad. Sci. U.S.A.">
        <title>Genetic diversity and population structure of the endangered marsupial Sarcophilus harrisii (Tasmanian devil).</title>
        <authorList>
            <person name="Miller W."/>
            <person name="Hayes V.M."/>
            <person name="Ratan A."/>
            <person name="Petersen D.C."/>
            <person name="Wittekindt N.E."/>
            <person name="Miller J."/>
            <person name="Walenz B."/>
            <person name="Knight J."/>
            <person name="Qi J."/>
            <person name="Zhao F."/>
            <person name="Wang Q."/>
            <person name="Bedoya-Reina O.C."/>
            <person name="Katiyar N."/>
            <person name="Tomsho L.P."/>
            <person name="Kasson L.M."/>
            <person name="Hardie R.A."/>
            <person name="Woodbridge P."/>
            <person name="Tindall E.A."/>
            <person name="Bertelsen M.F."/>
            <person name="Dixon D."/>
            <person name="Pyecroft S."/>
            <person name="Helgen K.M."/>
            <person name="Lesk A.M."/>
            <person name="Pringle T.H."/>
            <person name="Patterson N."/>
            <person name="Zhang Y."/>
            <person name="Kreiss A."/>
            <person name="Woods G.M."/>
            <person name="Jones M.E."/>
            <person name="Schuster S.C."/>
        </authorList>
    </citation>
    <scope>NUCLEOTIDE SEQUENCE [LARGE SCALE GENOMIC DNA]</scope>
</reference>
<keyword evidence="5 8" id="KW-0520">NAD</keyword>
<evidence type="ECO:0000256" key="8">
    <source>
        <dbReference type="RuleBase" id="RU362114"/>
    </source>
</evidence>
<name>A0A7N4UZA8_SARHA</name>